<evidence type="ECO:0000313" key="2">
    <source>
        <dbReference type="Proteomes" id="UP000054485"/>
    </source>
</evidence>
<reference evidence="2" key="2">
    <citation type="submission" date="2015-01" db="EMBL/GenBank/DDBJ databases">
        <title>Evolutionary Origins and Diversification of the Mycorrhizal Mutualists.</title>
        <authorList>
            <consortium name="DOE Joint Genome Institute"/>
            <consortium name="Mycorrhizal Genomics Consortium"/>
            <person name="Kohler A."/>
            <person name="Kuo A."/>
            <person name="Nagy L.G."/>
            <person name="Floudas D."/>
            <person name="Copeland A."/>
            <person name="Barry K.W."/>
            <person name="Cichocki N."/>
            <person name="Veneault-Fourrey C."/>
            <person name="LaButti K."/>
            <person name="Lindquist E.A."/>
            <person name="Lipzen A."/>
            <person name="Lundell T."/>
            <person name="Morin E."/>
            <person name="Murat C."/>
            <person name="Riley R."/>
            <person name="Ohm R."/>
            <person name="Sun H."/>
            <person name="Tunlid A."/>
            <person name="Henrissat B."/>
            <person name="Grigoriev I.V."/>
            <person name="Hibbett D.S."/>
            <person name="Martin F."/>
        </authorList>
    </citation>
    <scope>NUCLEOTIDE SEQUENCE [LARGE SCALE GENOMIC DNA]</scope>
    <source>
        <strain evidence="2">UH-Slu-Lm8-n1</strain>
    </source>
</reference>
<proteinExistence type="predicted"/>
<dbReference type="OrthoDB" id="10388455at2759"/>
<dbReference type="HOGENOM" id="CLU_2905672_0_0_1"/>
<sequence>MDTFITLLDLEPSSTSFVGSSLHSAPQLNHCGELAEQHIEPSDSLPVDQDRHNIVNLYCVIL</sequence>
<dbReference type="Pfam" id="PF08015">
    <property type="entry name" value="Pheromone"/>
    <property type="match status" value="1"/>
</dbReference>
<dbReference type="EMBL" id="KN835403">
    <property type="protein sequence ID" value="KIK38256.1"/>
    <property type="molecule type" value="Genomic_DNA"/>
</dbReference>
<dbReference type="InterPro" id="IPR012597">
    <property type="entry name" value="Pheromone"/>
</dbReference>
<evidence type="ECO:0000313" key="1">
    <source>
        <dbReference type="EMBL" id="KIK38256.1"/>
    </source>
</evidence>
<gene>
    <name evidence="1" type="ORF">CY34DRAFT_809554</name>
</gene>
<organism evidence="1 2">
    <name type="scientific">Suillus luteus UH-Slu-Lm8-n1</name>
    <dbReference type="NCBI Taxonomy" id="930992"/>
    <lineage>
        <taxon>Eukaryota</taxon>
        <taxon>Fungi</taxon>
        <taxon>Dikarya</taxon>
        <taxon>Basidiomycota</taxon>
        <taxon>Agaricomycotina</taxon>
        <taxon>Agaricomycetes</taxon>
        <taxon>Agaricomycetidae</taxon>
        <taxon>Boletales</taxon>
        <taxon>Suillineae</taxon>
        <taxon>Suillaceae</taxon>
        <taxon>Suillus</taxon>
    </lineage>
</organism>
<dbReference type="InParanoid" id="A0A0D0A930"/>
<evidence type="ECO:0008006" key="3">
    <source>
        <dbReference type="Google" id="ProtNLM"/>
    </source>
</evidence>
<reference evidence="1 2" key="1">
    <citation type="submission" date="2014-04" db="EMBL/GenBank/DDBJ databases">
        <authorList>
            <consortium name="DOE Joint Genome Institute"/>
            <person name="Kuo A."/>
            <person name="Ruytinx J."/>
            <person name="Rineau F."/>
            <person name="Colpaert J."/>
            <person name="Kohler A."/>
            <person name="Nagy L.G."/>
            <person name="Floudas D."/>
            <person name="Copeland A."/>
            <person name="Barry K.W."/>
            <person name="Cichocki N."/>
            <person name="Veneault-Fourrey C."/>
            <person name="LaButti K."/>
            <person name="Lindquist E.A."/>
            <person name="Lipzen A."/>
            <person name="Lundell T."/>
            <person name="Morin E."/>
            <person name="Murat C."/>
            <person name="Sun H."/>
            <person name="Tunlid A."/>
            <person name="Henrissat B."/>
            <person name="Grigoriev I.V."/>
            <person name="Hibbett D.S."/>
            <person name="Martin F."/>
            <person name="Nordberg H.P."/>
            <person name="Cantor M.N."/>
            <person name="Hua S.X."/>
        </authorList>
    </citation>
    <scope>NUCLEOTIDE SEQUENCE [LARGE SCALE GENOMIC DNA]</scope>
    <source>
        <strain evidence="1 2">UH-Slu-Lm8-n1</strain>
    </source>
</reference>
<dbReference type="Proteomes" id="UP000054485">
    <property type="component" value="Unassembled WGS sequence"/>
</dbReference>
<name>A0A0D0A930_9AGAM</name>
<protein>
    <recommendedName>
        <fullName evidence="3">Pheromone</fullName>
    </recommendedName>
</protein>
<accession>A0A0D0A930</accession>
<keyword evidence="2" id="KW-1185">Reference proteome</keyword>
<dbReference type="AlphaFoldDB" id="A0A0D0A930"/>
<dbReference type="GO" id="GO:0000772">
    <property type="term" value="F:mating pheromone activity"/>
    <property type="evidence" value="ECO:0007669"/>
    <property type="project" value="InterPro"/>
</dbReference>
<dbReference type="GO" id="GO:0016020">
    <property type="term" value="C:membrane"/>
    <property type="evidence" value="ECO:0007669"/>
    <property type="project" value="InterPro"/>
</dbReference>